<accession>A0A9D4QN86</accession>
<protein>
    <submittedName>
        <fullName evidence="1">Uncharacterized protein</fullName>
    </submittedName>
</protein>
<gene>
    <name evidence="1" type="ORF">DPMN_110589</name>
</gene>
<reference evidence="1" key="2">
    <citation type="submission" date="2020-11" db="EMBL/GenBank/DDBJ databases">
        <authorList>
            <person name="McCartney M.A."/>
            <person name="Auch B."/>
            <person name="Kono T."/>
            <person name="Mallez S."/>
            <person name="Becker A."/>
            <person name="Gohl D.M."/>
            <person name="Silverstein K.A.T."/>
            <person name="Koren S."/>
            <person name="Bechman K.B."/>
            <person name="Herman A."/>
            <person name="Abrahante J.E."/>
            <person name="Garbe J."/>
        </authorList>
    </citation>
    <scope>NUCLEOTIDE SEQUENCE</scope>
    <source>
        <strain evidence="1">Duluth1</strain>
        <tissue evidence="1">Whole animal</tissue>
    </source>
</reference>
<reference evidence="1" key="1">
    <citation type="journal article" date="2019" name="bioRxiv">
        <title>The Genome of the Zebra Mussel, Dreissena polymorpha: A Resource for Invasive Species Research.</title>
        <authorList>
            <person name="McCartney M.A."/>
            <person name="Auch B."/>
            <person name="Kono T."/>
            <person name="Mallez S."/>
            <person name="Zhang Y."/>
            <person name="Obille A."/>
            <person name="Becker A."/>
            <person name="Abrahante J.E."/>
            <person name="Garbe J."/>
            <person name="Badalamenti J.P."/>
            <person name="Herman A."/>
            <person name="Mangelson H."/>
            <person name="Liachko I."/>
            <person name="Sullivan S."/>
            <person name="Sone E.D."/>
            <person name="Koren S."/>
            <person name="Silverstein K.A.T."/>
            <person name="Beckman K.B."/>
            <person name="Gohl D.M."/>
        </authorList>
    </citation>
    <scope>NUCLEOTIDE SEQUENCE</scope>
    <source>
        <strain evidence="1">Duluth1</strain>
        <tissue evidence="1">Whole animal</tissue>
    </source>
</reference>
<evidence type="ECO:0000313" key="2">
    <source>
        <dbReference type="Proteomes" id="UP000828390"/>
    </source>
</evidence>
<keyword evidence="2" id="KW-1185">Reference proteome</keyword>
<name>A0A9D4QN86_DREPO</name>
<dbReference type="Proteomes" id="UP000828390">
    <property type="component" value="Unassembled WGS sequence"/>
</dbReference>
<organism evidence="1 2">
    <name type="scientific">Dreissena polymorpha</name>
    <name type="common">Zebra mussel</name>
    <name type="synonym">Mytilus polymorpha</name>
    <dbReference type="NCBI Taxonomy" id="45954"/>
    <lineage>
        <taxon>Eukaryota</taxon>
        <taxon>Metazoa</taxon>
        <taxon>Spiralia</taxon>
        <taxon>Lophotrochozoa</taxon>
        <taxon>Mollusca</taxon>
        <taxon>Bivalvia</taxon>
        <taxon>Autobranchia</taxon>
        <taxon>Heteroconchia</taxon>
        <taxon>Euheterodonta</taxon>
        <taxon>Imparidentia</taxon>
        <taxon>Neoheterodontei</taxon>
        <taxon>Myida</taxon>
        <taxon>Dreissenoidea</taxon>
        <taxon>Dreissenidae</taxon>
        <taxon>Dreissena</taxon>
    </lineage>
</organism>
<comment type="caution">
    <text evidence="1">The sequence shown here is derived from an EMBL/GenBank/DDBJ whole genome shotgun (WGS) entry which is preliminary data.</text>
</comment>
<sequence>MAAGAACLSFYVQFFNILPGSMGTLHIRSRTVDNETDGLWNITGVGNTNWEVIKGLVVEEADTYYVSLLVAKN</sequence>
<dbReference type="EMBL" id="JAIWYP010000004">
    <property type="protein sequence ID" value="KAH3837209.1"/>
    <property type="molecule type" value="Genomic_DNA"/>
</dbReference>
<proteinExistence type="predicted"/>
<evidence type="ECO:0000313" key="1">
    <source>
        <dbReference type="EMBL" id="KAH3837209.1"/>
    </source>
</evidence>
<dbReference type="AlphaFoldDB" id="A0A9D4QN86"/>